<dbReference type="Gene3D" id="2.60.120.260">
    <property type="entry name" value="Galactose-binding domain-like"/>
    <property type="match status" value="1"/>
</dbReference>
<dbReference type="Pfam" id="PF20736">
    <property type="entry name" value="Glyco_hydro127M"/>
    <property type="match status" value="1"/>
</dbReference>
<keyword evidence="2" id="KW-1015">Disulfide bond</keyword>
<dbReference type="SUPFAM" id="SSF48208">
    <property type="entry name" value="Six-hairpin glycosidases"/>
    <property type="match status" value="1"/>
</dbReference>
<evidence type="ECO:0000256" key="2">
    <source>
        <dbReference type="ARBA" id="ARBA00023157"/>
    </source>
</evidence>
<dbReference type="Pfam" id="PF07532">
    <property type="entry name" value="Big_4"/>
    <property type="match status" value="1"/>
</dbReference>
<dbReference type="GO" id="GO:0016787">
    <property type="term" value="F:hydrolase activity"/>
    <property type="evidence" value="ECO:0007669"/>
    <property type="project" value="UniProtKB-KW"/>
</dbReference>
<proteinExistence type="predicted"/>
<dbReference type="Pfam" id="PF13306">
    <property type="entry name" value="LRR_5"/>
    <property type="match status" value="1"/>
</dbReference>
<evidence type="ECO:0000256" key="1">
    <source>
        <dbReference type="ARBA" id="ARBA00022729"/>
    </source>
</evidence>
<dbReference type="Pfam" id="PF07554">
    <property type="entry name" value="FIVAR"/>
    <property type="match status" value="2"/>
</dbReference>
<feature type="domain" description="LamG-like jellyroll fold" evidence="4">
    <location>
        <begin position="121"/>
        <end position="260"/>
    </location>
</feature>
<dbReference type="Gene3D" id="1.20.1270.90">
    <property type="entry name" value="AF1782-like"/>
    <property type="match status" value="1"/>
</dbReference>
<dbReference type="SUPFAM" id="SSF49899">
    <property type="entry name" value="Concanavalin A-like lectins/glucanases"/>
    <property type="match status" value="1"/>
</dbReference>
<organism evidence="5 6">
    <name type="scientific">Roseburia zhanii</name>
    <dbReference type="NCBI Taxonomy" id="2763064"/>
    <lineage>
        <taxon>Bacteria</taxon>
        <taxon>Bacillati</taxon>
        <taxon>Bacillota</taxon>
        <taxon>Clostridia</taxon>
        <taxon>Lachnospirales</taxon>
        <taxon>Lachnospiraceae</taxon>
        <taxon>Roseburia</taxon>
    </lineage>
</organism>
<dbReference type="InterPro" id="IPR006558">
    <property type="entry name" value="LamG-like"/>
</dbReference>
<keyword evidence="1" id="KW-0732">Signal</keyword>
<name>A0A923RSG1_9FIRM</name>
<dbReference type="Gene3D" id="2.60.120.200">
    <property type="match status" value="1"/>
</dbReference>
<evidence type="ECO:0000259" key="4">
    <source>
        <dbReference type="SMART" id="SM00560"/>
    </source>
</evidence>
<dbReference type="Gene3D" id="1.20.1270.70">
    <property type="entry name" value="Designed single chain three-helix bundle"/>
    <property type="match status" value="1"/>
</dbReference>
<evidence type="ECO:0000313" key="6">
    <source>
        <dbReference type="Proteomes" id="UP000606720"/>
    </source>
</evidence>
<dbReference type="InterPro" id="IPR012878">
    <property type="entry name" value="Beta-AFase-like_GH127_cat"/>
</dbReference>
<feature type="region of interest" description="Disordered" evidence="3">
    <location>
        <begin position="1543"/>
        <end position="1597"/>
    </location>
</feature>
<dbReference type="InterPro" id="IPR026906">
    <property type="entry name" value="LRR_5"/>
</dbReference>
<dbReference type="Pfam" id="PF18998">
    <property type="entry name" value="Flg_new_2"/>
    <property type="match status" value="1"/>
</dbReference>
<reference evidence="5" key="1">
    <citation type="submission" date="2020-08" db="EMBL/GenBank/DDBJ databases">
        <title>Genome public.</title>
        <authorList>
            <person name="Liu C."/>
            <person name="Sun Q."/>
        </authorList>
    </citation>
    <scope>NUCLEOTIDE SEQUENCE</scope>
    <source>
        <strain evidence="5">BX1005</strain>
    </source>
</reference>
<dbReference type="SMART" id="SM00560">
    <property type="entry name" value="LamGL"/>
    <property type="match status" value="1"/>
</dbReference>
<keyword evidence="6" id="KW-1185">Reference proteome</keyword>
<dbReference type="RefSeq" id="WP_186866521.1">
    <property type="nucleotide sequence ID" value="NZ_JACOPH010000003.1"/>
</dbReference>
<evidence type="ECO:0000256" key="3">
    <source>
        <dbReference type="SAM" id="MobiDB-lite"/>
    </source>
</evidence>
<dbReference type="InterPro" id="IPR008979">
    <property type="entry name" value="Galactose-bd-like_sf"/>
</dbReference>
<dbReference type="Pfam" id="PF07944">
    <property type="entry name" value="Beta-AFase-like_GH127_cat"/>
    <property type="match status" value="1"/>
</dbReference>
<feature type="compositionally biased region" description="Low complexity" evidence="3">
    <location>
        <begin position="1559"/>
        <end position="1597"/>
    </location>
</feature>
<dbReference type="Proteomes" id="UP000606720">
    <property type="component" value="Unassembled WGS sequence"/>
</dbReference>
<protein>
    <submittedName>
        <fullName evidence="5">Glycoside hydrolase family 127 protein</fullName>
    </submittedName>
</protein>
<dbReference type="PANTHER" id="PTHR31151">
    <property type="entry name" value="PROLINE-TRNA LIGASE (DUF1680)"/>
    <property type="match status" value="1"/>
</dbReference>
<dbReference type="Pfam" id="PF20578">
    <property type="entry name" value="aBig_2"/>
    <property type="match status" value="2"/>
</dbReference>
<dbReference type="InterPro" id="IPR011081">
    <property type="entry name" value="Big_4"/>
</dbReference>
<dbReference type="InterPro" id="IPR032675">
    <property type="entry name" value="LRR_dom_sf"/>
</dbReference>
<feature type="compositionally biased region" description="Basic and acidic residues" evidence="3">
    <location>
        <begin position="1543"/>
        <end position="1558"/>
    </location>
</feature>
<dbReference type="Gene3D" id="3.80.10.10">
    <property type="entry name" value="Ribonuclease Inhibitor"/>
    <property type="match status" value="1"/>
</dbReference>
<dbReference type="InterPro" id="IPR049046">
    <property type="entry name" value="Beta-AFase-like_GH127_middle"/>
</dbReference>
<dbReference type="InterPro" id="IPR046780">
    <property type="entry name" value="aBig_2"/>
</dbReference>
<dbReference type="InterPro" id="IPR008928">
    <property type="entry name" value="6-hairpin_glycosidase_sf"/>
</dbReference>
<dbReference type="SUPFAM" id="SSF49785">
    <property type="entry name" value="Galactose-binding domain-like"/>
    <property type="match status" value="1"/>
</dbReference>
<dbReference type="InterPro" id="IPR044060">
    <property type="entry name" value="Bacterial_rp_domain"/>
</dbReference>
<dbReference type="PANTHER" id="PTHR31151:SF0">
    <property type="entry name" value="PROLINE-TRNA LIGASE (DUF1680)"/>
    <property type="match status" value="1"/>
</dbReference>
<sequence length="1740" mass="189013">MEKRKRNKSFQKMIAYMLSFVFIFTSLFPYGVTAQAETVTEDGLILYYDFVLQNSYSTKIPDASGNEHAGELKRVGGGSVEGNYSIIDTNIYGKSVKALSLPGGKDGSYLQLPDGILNGNEAVTISMWVKLTTDTAYQRIWDIGKGSSEYMYLLSDGGNEGFKGYASGITKSGWSNEKGVQKGTNIDKNRWVLTTLVMDGSKMSLYENGKQIGETTDTKISVNDLGATTNNLIGYGQFGDDPTKGQFAEVKIYNKALTAEKIAAMYSVNDAGIVAADKEELNLGDTTAVTGDIELPTKGANGSDITWVSGNSAVTIENGVAKVTRPEAGNENVTGKLTATIKYNDATDTKEFDVTVIPAYTDKQNAEYDADWVAKEVGDLSSVMSDLTLPVEGARGSAITWSSDNAAITVDGSVAKVTRPAIGSENATGVLTATVKYGEEQIQKKVDFTVIALREAVSVDHVEDINVTTLKGHSPSLPNYAKVTYTDNSTNKVKTVWPTKIDASKYAAAGTFDVEGSLVGETKKITAHVTVVDEEEAEKSVVSSNFALKDITLDKVGENGSILTQNRDRDIAYLKLLDNKRMLYNFYNTFGQKDKISGVSPLGGWDEPTGLLRGHSTGHYMSALALAYASTGDETLKTKLDEMVHELRELQKLSKGNAKDFKTNGVKTSTWSTDPTTWGEGFISAYSPDQFALLEQYTPYGSPDSGIWAPYYTLHKLIAGFLDAYNYTGNTEALEAAKGIGTWVCNRLGACSQEQLTKMWDMYIAGEFGGFNESLAQLYIITGDQTYLNGAKLFDNTTFFDKLKVNVDDIATRHANQHIPQIIGAMETYEASVKAGTPEVKYYDIAENFWQMTVSRYAYSIGGVGTGEKFTQPYQQANSISGTTNCETCAAYNMLKLTKMLNNYDPDDAEYMDYYERTLYNQILASQTPNVTANTHNGTTYMLPIGPGSTRSYGGDYDSFTCCHGTGMENHVKYQEAAYVKTDDTLYVGLYLPSTLTWEEKGVTVKQETTFPSEDTKLTVSGIAGKTAESFNMKLRVPYWATNGFTVKVNGEEKVKAPEISTYVTLEGIKAGDTIEINMPYTLHLDKTPDKLGKSEVGSVMYGPFVMAAQINSTDWKTLVLSSNLSDSIKVSKDTATGFPTLSANGYNFAPMFDKQFATEAYDAYFKILTADDDGSKWFEAKITNKTPKNGSFTIDADMVKEGNSLVITAAPNDGYMVKTLTVNGKAVQIGEDNTYTVTNVSEDLTIEGSFRLINPPTPDPKHLEFTATVSSDYTSSWENLDGIMKDWEPTKSAAGTGKGWGNWPQTAGSEHYVQYEWDTEVTMNTFNIYWYDDGGDTAIPGSIKVMYTDKDGSWKEAVMLSKYEDVIAINQYNKIELEPITTSSVKLVLTVKSGKAANGILRWKVSNEDKTPEVVDKTELSNDITAAESKVESAYTAESWKAFAEALANAKKVVADEKATKADIDAAKAALAEAVNGLVDITGLNAAIKAAGAKVESAYTAESWKAFAEALANAKKVVADEKATKADIDAAEVALAKAINGLKEKPSTDNGKDDKNNDQNSGQNNNPSAGQNNGQDNSQNNNQNNNSNGTDNSTTAAIKVGDTVTVKGVVYKVTNADKKEAAAVKPSKKSAKSITIKNTVKINGVSCKVVSISSKAFMGMKKLTKVTIPKNVKTIGSKAFYKDSKLKSVKISATSPKSIGKNAFKGIAKKAKIDVPNKQLKKYKSMLKKAKTASTVKIK</sequence>
<dbReference type="InterPro" id="IPR013320">
    <property type="entry name" value="ConA-like_dom_sf"/>
</dbReference>
<dbReference type="EMBL" id="JACOPH010000003">
    <property type="protein sequence ID" value="MBC5713617.1"/>
    <property type="molecule type" value="Genomic_DNA"/>
</dbReference>
<keyword evidence="5" id="KW-0378">Hydrolase</keyword>
<gene>
    <name evidence="5" type="ORF">H8S17_05225</name>
</gene>
<evidence type="ECO:0000313" key="5">
    <source>
        <dbReference type="EMBL" id="MBC5713617.1"/>
    </source>
</evidence>
<comment type="caution">
    <text evidence="5">The sequence shown here is derived from an EMBL/GenBank/DDBJ whole genome shotgun (WGS) entry which is preliminary data.</text>
</comment>
<dbReference type="GO" id="GO:0005975">
    <property type="term" value="P:carbohydrate metabolic process"/>
    <property type="evidence" value="ECO:0007669"/>
    <property type="project" value="InterPro"/>
</dbReference>
<dbReference type="Pfam" id="PF13385">
    <property type="entry name" value="Laminin_G_3"/>
    <property type="match status" value="1"/>
</dbReference>
<accession>A0A923RSG1</accession>